<evidence type="ECO:0000256" key="7">
    <source>
        <dbReference type="ARBA" id="ARBA00022729"/>
    </source>
</evidence>
<protein>
    <recommendedName>
        <fullName evidence="4">serine-type D-Ala-D-Ala carboxypeptidase</fullName>
        <ecNumber evidence="4">3.4.16.4</ecNumber>
    </recommendedName>
</protein>
<evidence type="ECO:0000256" key="3">
    <source>
        <dbReference type="ARBA" id="ARBA00007164"/>
    </source>
</evidence>
<feature type="active site" description="Proton acceptor" evidence="13">
    <location>
        <position position="47"/>
    </location>
</feature>
<evidence type="ECO:0000256" key="14">
    <source>
        <dbReference type="PIRSR" id="PIRSR618044-2"/>
    </source>
</evidence>
<evidence type="ECO:0000256" key="15">
    <source>
        <dbReference type="RuleBase" id="RU004016"/>
    </source>
</evidence>
<keyword evidence="9" id="KW-0133">Cell shape</keyword>
<dbReference type="InterPro" id="IPR037167">
    <property type="entry name" value="Peptidase_S11_C_sf"/>
</dbReference>
<feature type="active site" description="Acyl-ester intermediate" evidence="13">
    <location>
        <position position="44"/>
    </location>
</feature>
<dbReference type="GO" id="GO:0071555">
    <property type="term" value="P:cell wall organization"/>
    <property type="evidence" value="ECO:0007669"/>
    <property type="project" value="UniProtKB-KW"/>
</dbReference>
<evidence type="ECO:0000256" key="1">
    <source>
        <dbReference type="ARBA" id="ARBA00003217"/>
    </source>
</evidence>
<dbReference type="InterPro" id="IPR018044">
    <property type="entry name" value="Peptidase_S11"/>
</dbReference>
<evidence type="ECO:0000256" key="6">
    <source>
        <dbReference type="ARBA" id="ARBA00022670"/>
    </source>
</evidence>
<comment type="catalytic activity">
    <reaction evidence="12">
        <text>Preferential cleavage: (Ac)2-L-Lys-D-Ala-|-D-Ala. Also transpeptidation of peptidyl-alanyl moieties that are N-acyl substituents of D-alanine.</text>
        <dbReference type="EC" id="3.4.16.4"/>
    </reaction>
</comment>
<proteinExistence type="inferred from homology"/>
<dbReference type="GO" id="GO:0009252">
    <property type="term" value="P:peptidoglycan biosynthetic process"/>
    <property type="evidence" value="ECO:0007669"/>
    <property type="project" value="UniProtKB-KW"/>
</dbReference>
<evidence type="ECO:0000313" key="19">
    <source>
        <dbReference type="Proteomes" id="UP000824111"/>
    </source>
</evidence>
<dbReference type="GO" id="GO:0006508">
    <property type="term" value="P:proteolysis"/>
    <property type="evidence" value="ECO:0007669"/>
    <property type="project" value="UniProtKB-KW"/>
</dbReference>
<keyword evidence="5 18" id="KW-0121">Carboxypeptidase</keyword>
<reference evidence="18" key="1">
    <citation type="submission" date="2020-10" db="EMBL/GenBank/DDBJ databases">
        <authorList>
            <person name="Gilroy R."/>
        </authorList>
    </citation>
    <scope>NUCLEOTIDE SEQUENCE</scope>
    <source>
        <strain evidence="18">ChiSjej4B22-9803</strain>
    </source>
</reference>
<dbReference type="Gene3D" id="3.40.710.10">
    <property type="entry name" value="DD-peptidase/beta-lactamase superfamily"/>
    <property type="match status" value="1"/>
</dbReference>
<organism evidence="18 19">
    <name type="scientific">Candidatus Avimonoglobus intestinipullorum</name>
    <dbReference type="NCBI Taxonomy" id="2840699"/>
    <lineage>
        <taxon>Bacteria</taxon>
        <taxon>Bacillati</taxon>
        <taxon>Bacillota</taxon>
        <taxon>Clostridia</taxon>
        <taxon>Eubacteriales</taxon>
        <taxon>Candidatus Avimonoglobus</taxon>
    </lineage>
</organism>
<dbReference type="Pfam" id="PF00768">
    <property type="entry name" value="Peptidase_S11"/>
    <property type="match status" value="1"/>
</dbReference>
<dbReference type="EMBL" id="DVND01000099">
    <property type="protein sequence ID" value="HIU48454.1"/>
    <property type="molecule type" value="Genomic_DNA"/>
</dbReference>
<keyword evidence="8" id="KW-0378">Hydrolase</keyword>
<keyword evidence="7" id="KW-0732">Signal</keyword>
<feature type="active site" evidence="13">
    <location>
        <position position="99"/>
    </location>
</feature>
<comment type="similarity">
    <text evidence="3 15">Belongs to the peptidase S11 family.</text>
</comment>
<feature type="domain" description="Peptidase S11 D-alanyl-D-alanine carboxypeptidase A N-terminal" evidence="16">
    <location>
        <begin position="12"/>
        <end position="236"/>
    </location>
</feature>
<evidence type="ECO:0000259" key="16">
    <source>
        <dbReference type="Pfam" id="PF00768"/>
    </source>
</evidence>
<gene>
    <name evidence="18" type="ORF">IAB04_03760</name>
</gene>
<dbReference type="AlphaFoldDB" id="A0A9D1S5X4"/>
<evidence type="ECO:0000256" key="13">
    <source>
        <dbReference type="PIRSR" id="PIRSR618044-1"/>
    </source>
</evidence>
<dbReference type="GO" id="GO:0008360">
    <property type="term" value="P:regulation of cell shape"/>
    <property type="evidence" value="ECO:0007669"/>
    <property type="project" value="UniProtKB-KW"/>
</dbReference>
<comment type="pathway">
    <text evidence="2">Cell wall biogenesis; peptidoglycan biosynthesis.</text>
</comment>
<dbReference type="SUPFAM" id="SSF56601">
    <property type="entry name" value="beta-lactamase/transpeptidase-like"/>
    <property type="match status" value="1"/>
</dbReference>
<dbReference type="Pfam" id="PF07943">
    <property type="entry name" value="PBP5_C"/>
    <property type="match status" value="1"/>
</dbReference>
<evidence type="ECO:0000256" key="2">
    <source>
        <dbReference type="ARBA" id="ARBA00004752"/>
    </source>
</evidence>
<keyword evidence="10" id="KW-0573">Peptidoglycan synthesis</keyword>
<dbReference type="InterPro" id="IPR001967">
    <property type="entry name" value="Peptidase_S11_N"/>
</dbReference>
<keyword evidence="6" id="KW-0645">Protease</keyword>
<evidence type="ECO:0000256" key="4">
    <source>
        <dbReference type="ARBA" id="ARBA00012448"/>
    </source>
</evidence>
<evidence type="ECO:0000256" key="9">
    <source>
        <dbReference type="ARBA" id="ARBA00022960"/>
    </source>
</evidence>
<dbReference type="EC" id="3.4.16.4" evidence="4"/>
<evidence type="ECO:0000256" key="5">
    <source>
        <dbReference type="ARBA" id="ARBA00022645"/>
    </source>
</evidence>
<evidence type="ECO:0000256" key="12">
    <source>
        <dbReference type="ARBA" id="ARBA00034000"/>
    </source>
</evidence>
<feature type="binding site" evidence="14">
    <location>
        <position position="206"/>
    </location>
    <ligand>
        <name>substrate</name>
    </ligand>
</feature>
<evidence type="ECO:0000256" key="10">
    <source>
        <dbReference type="ARBA" id="ARBA00022984"/>
    </source>
</evidence>
<comment type="function">
    <text evidence="1">Removes C-terminal D-alanyl residues from sugar-peptide cell wall precursors.</text>
</comment>
<dbReference type="InterPro" id="IPR012907">
    <property type="entry name" value="Peptidase_S11_C"/>
</dbReference>
<sequence length="363" mass="39305">MALVLHSHTAFAYSVSAEYACCMIAETGKVVYEKNAYSRHAMASTTKIMTALLAIEQGTLDDTVTVSKNAAGQEGSSVYLRAGDKINMKNLLYGLMLNSGNDAAVAVAEHVSGSVEQFAAEMTEKAHAIGAKSTQFKNPNGLDADGHYTTAYDLALITREALKQPAFKEIVSTKSIHVPLENNGSMLYLSNHNKMLQYYKGATGVKTGFTKATGRCLVSSAERDGVEVIAVTLNAPDDWNDHTKMLDDAFEKYERVQAVQQGMVVKELSAGETPVNAVLAEEVSTVCRKGTKPQADITLHLAERLAGPLDEGEKIGYAEVKTGGNVKTVDVLCDRAVVGELKRDRIALREAFLKMLGFWALMR</sequence>
<keyword evidence="11" id="KW-0961">Cell wall biogenesis/degradation</keyword>
<dbReference type="PANTHER" id="PTHR21581:SF33">
    <property type="entry name" value="D-ALANYL-D-ALANINE CARBOXYPEPTIDASE DACB"/>
    <property type="match status" value="1"/>
</dbReference>
<evidence type="ECO:0000259" key="17">
    <source>
        <dbReference type="Pfam" id="PF07943"/>
    </source>
</evidence>
<feature type="domain" description="Peptidase S11 D-Ala-D-Ala carboxypeptidase A C-terminal" evidence="17">
    <location>
        <begin position="253"/>
        <end position="337"/>
    </location>
</feature>
<dbReference type="SUPFAM" id="SSF69189">
    <property type="entry name" value="Penicillin-binding protein associated domain"/>
    <property type="match status" value="1"/>
</dbReference>
<comment type="caution">
    <text evidence="18">The sequence shown here is derived from an EMBL/GenBank/DDBJ whole genome shotgun (WGS) entry which is preliminary data.</text>
</comment>
<dbReference type="InterPro" id="IPR012338">
    <property type="entry name" value="Beta-lactam/transpept-like"/>
</dbReference>
<dbReference type="PRINTS" id="PR00725">
    <property type="entry name" value="DADACBPTASE1"/>
</dbReference>
<dbReference type="InterPro" id="IPR015956">
    <property type="entry name" value="Peniciliin-bd_prot_C_sf"/>
</dbReference>
<evidence type="ECO:0000313" key="18">
    <source>
        <dbReference type="EMBL" id="HIU48454.1"/>
    </source>
</evidence>
<reference evidence="18" key="2">
    <citation type="journal article" date="2021" name="PeerJ">
        <title>Extensive microbial diversity within the chicken gut microbiome revealed by metagenomics and culture.</title>
        <authorList>
            <person name="Gilroy R."/>
            <person name="Ravi A."/>
            <person name="Getino M."/>
            <person name="Pursley I."/>
            <person name="Horton D.L."/>
            <person name="Alikhan N.F."/>
            <person name="Baker D."/>
            <person name="Gharbi K."/>
            <person name="Hall N."/>
            <person name="Watson M."/>
            <person name="Adriaenssens E.M."/>
            <person name="Foster-Nyarko E."/>
            <person name="Jarju S."/>
            <person name="Secka A."/>
            <person name="Antonio M."/>
            <person name="Oren A."/>
            <person name="Chaudhuri R.R."/>
            <person name="La Ragione R."/>
            <person name="Hildebrand F."/>
            <person name="Pallen M.J."/>
        </authorList>
    </citation>
    <scope>NUCLEOTIDE SEQUENCE</scope>
    <source>
        <strain evidence="18">ChiSjej4B22-9803</strain>
    </source>
</reference>
<dbReference type="Proteomes" id="UP000824111">
    <property type="component" value="Unassembled WGS sequence"/>
</dbReference>
<dbReference type="PANTHER" id="PTHR21581">
    <property type="entry name" value="D-ALANYL-D-ALANINE CARBOXYPEPTIDASE"/>
    <property type="match status" value="1"/>
</dbReference>
<dbReference type="Gene3D" id="2.60.410.10">
    <property type="entry name" value="D-Ala-D-Ala carboxypeptidase, C-terminal domain"/>
    <property type="match status" value="1"/>
</dbReference>
<evidence type="ECO:0000256" key="11">
    <source>
        <dbReference type="ARBA" id="ARBA00023316"/>
    </source>
</evidence>
<dbReference type="GO" id="GO:0009002">
    <property type="term" value="F:serine-type D-Ala-D-Ala carboxypeptidase activity"/>
    <property type="evidence" value="ECO:0007669"/>
    <property type="project" value="UniProtKB-EC"/>
</dbReference>
<evidence type="ECO:0000256" key="8">
    <source>
        <dbReference type="ARBA" id="ARBA00022801"/>
    </source>
</evidence>
<name>A0A9D1S5X4_9FIRM</name>
<accession>A0A9D1S5X4</accession>